<dbReference type="InterPro" id="IPR020901">
    <property type="entry name" value="Prtase_inh_Kunz-CS"/>
</dbReference>
<name>A0AA36H1V0_CYLNA</name>
<feature type="signal peptide" evidence="2">
    <location>
        <begin position="1"/>
        <end position="15"/>
    </location>
</feature>
<evidence type="ECO:0000256" key="2">
    <source>
        <dbReference type="SAM" id="SignalP"/>
    </source>
</evidence>
<comment type="caution">
    <text evidence="4">The sequence shown here is derived from an EMBL/GenBank/DDBJ whole genome shotgun (WGS) entry which is preliminary data.</text>
</comment>
<dbReference type="Pfam" id="PF14625">
    <property type="entry name" value="Lustrin_cystein"/>
    <property type="match status" value="13"/>
</dbReference>
<dbReference type="SMART" id="SM00131">
    <property type="entry name" value="KU"/>
    <property type="match status" value="5"/>
</dbReference>
<dbReference type="InterPro" id="IPR002223">
    <property type="entry name" value="Kunitz_BPTI"/>
</dbReference>
<keyword evidence="2" id="KW-0732">Signal</keyword>
<dbReference type="Proteomes" id="UP001176961">
    <property type="component" value="Unassembled WGS sequence"/>
</dbReference>
<dbReference type="PANTHER" id="PTHR46339">
    <property type="entry name" value="PROTEIN CBG15282-RELATED"/>
    <property type="match status" value="1"/>
</dbReference>
<dbReference type="PROSITE" id="PS50279">
    <property type="entry name" value="BPTI_KUNITZ_2"/>
    <property type="match status" value="5"/>
</dbReference>
<dbReference type="EMBL" id="CATQJL010000305">
    <property type="protein sequence ID" value="CAJ0602078.1"/>
    <property type="molecule type" value="Genomic_DNA"/>
</dbReference>
<dbReference type="Pfam" id="PF00014">
    <property type="entry name" value="Kunitz_BPTI"/>
    <property type="match status" value="5"/>
</dbReference>
<dbReference type="InterPro" id="IPR028150">
    <property type="entry name" value="Lustrin_cystein"/>
</dbReference>
<evidence type="ECO:0000259" key="3">
    <source>
        <dbReference type="PROSITE" id="PS50279"/>
    </source>
</evidence>
<accession>A0AA36H1V0</accession>
<dbReference type="Pfam" id="PF01683">
    <property type="entry name" value="EB"/>
    <property type="match status" value="3"/>
</dbReference>
<dbReference type="SUPFAM" id="SSF57362">
    <property type="entry name" value="BPTI-like"/>
    <property type="match status" value="5"/>
</dbReference>
<dbReference type="InterPro" id="IPR036880">
    <property type="entry name" value="Kunitz_BPTI_sf"/>
</dbReference>
<proteinExistence type="predicted"/>
<keyword evidence="5" id="KW-1185">Reference proteome</keyword>
<feature type="domain" description="BPTI/Kunitz inhibitor" evidence="3">
    <location>
        <begin position="456"/>
        <end position="492"/>
    </location>
</feature>
<organism evidence="4 5">
    <name type="scientific">Cylicocyclus nassatus</name>
    <name type="common">Nematode worm</name>
    <dbReference type="NCBI Taxonomy" id="53992"/>
    <lineage>
        <taxon>Eukaryota</taxon>
        <taxon>Metazoa</taxon>
        <taxon>Ecdysozoa</taxon>
        <taxon>Nematoda</taxon>
        <taxon>Chromadorea</taxon>
        <taxon>Rhabditida</taxon>
        <taxon>Rhabditina</taxon>
        <taxon>Rhabditomorpha</taxon>
        <taxon>Strongyloidea</taxon>
        <taxon>Strongylidae</taxon>
        <taxon>Cylicocyclus</taxon>
    </lineage>
</organism>
<feature type="domain" description="BPTI/Kunitz inhibitor" evidence="3">
    <location>
        <begin position="753"/>
        <end position="808"/>
    </location>
</feature>
<dbReference type="GO" id="GO:0004867">
    <property type="term" value="F:serine-type endopeptidase inhibitor activity"/>
    <property type="evidence" value="ECO:0007669"/>
    <property type="project" value="InterPro"/>
</dbReference>
<dbReference type="PROSITE" id="PS00280">
    <property type="entry name" value="BPTI_KUNITZ_1"/>
    <property type="match status" value="2"/>
</dbReference>
<dbReference type="CDD" id="cd00109">
    <property type="entry name" value="Kunitz-type"/>
    <property type="match status" value="1"/>
</dbReference>
<sequence length="1576" mass="172446">MLLLTVGSLIAAAFGSPPKFCSLGDACDSCTISTPLSGKCADDNKKHLFQFCNPRTKKIDVDPSSYLFCSEGVYRQQQCSDDGRTHFSATSLECVDPALLTFHAQGTSGSGRVGDVCTFNTDCLGGMYCAVGQCRCLSTYIAVDSYCYERIPPSESGCFYDVQCSAVWPDAYCKSGQCQCPSDDMVAVKTRDGTLCLWTSTTEPSCPLPSLPPPDSAAALVVLPAPSAKNTVSIASCDPNASTLPLTEEMLLEHAHEHKCAVRGSLEEPIPKDVSDLYDCIDNSMFWQAQGLDASRHPIGVCCMNRAFTCQQPKKGESHGLGSVPRWWYNGVTGSCQQFLFDPQAAEVSPNNFETLNHCESYCKDTCPRGNPAYLNSKTEINQSPHGGCSLTQPCPEPFQCMEVASQNLCCPSRKSVCSDAGGRAKNPFRGTPYDPGMRFDQLTGVQANYAIGISTRYYYNPIDGQCHPFTYNGFLGNFNNFPTQSDCQMFCSRLQCTHGNPLTNGHGAPQRCQRDSECPTTHICAAEHAVCCPTPQTLCTEPLRVGDCKQSIRQFWYNAETRSCESFLYTGCQGNNNRFHTINECQSHCKNINAEPKCPQGRAYIDYSGKFLQCGENNGRNSCPVNYECHFDGHVHGCCPSKAFTCSLQLNKGVSCGSGSSYRYYYNTQLKECQSFLFLGCDGNSNNFASAEKCQSYCEIGGCPNGGLPLRINSLVQSCSSTDPCPIGYECSQIDGTGVAHRRCCPTKASICAKPPQMGMLPKCGASTGQTKYYFNFALKTCSPYTSNGCDTSLNSFKSIIECEDFCLSAGCKAGDAVYKDPNTNRPFLCNTALQNNCPINYQCTLNSLTQEHVCCGSDNMGVCPVGEKAFVEPHTLTPRQCAMVADGKCPPGYLCRFSQINHKYYCCGSLSGNLCPAGRALYRTSVTQTPVQCAMGPIGGGCPATFTCQSDVPNAFQGYCCSQMLICPGGVDFHLDEKTMMPTTCTSEGFAFCPQGYTCQQQPETSKLFCCQGKEKEGVKDGCPPSQYAYVESGIIKSCDPFNVNSTACPMHYSCQWSVTNQKYQCCGSHVIREVKPYKIDDGCPRKQFALLDRWTSRPRICTAGEQNACPIGFFCQFSAKYAQFQCCGQNGGCPARRAAFIAVDGNAQECMPGPDMCTDGFECVRSVYDSRKNICCSKEDNECRENEKMIQGKCVVLKKIGDTCGDDNECAGGSKCRDHFCMCAFDQEVVNGECIAQTCEPTQIILDGKCLDRAAFGEPCRSSLQCLSNLRCVNGQCDCIKGERVEGNNCIKKGEEESSNEIMKARPKNIDICPLRSEQAYFEKGTKKVRYCSQTANDCPKGYTCQYSEVVKQNVCCGKDKKEEKNKKEETTTMVNTEWPTTSSTTQSLRKTTAVTASPIIPISISHCPPSMTPYLLNGKPKPCSSSLCPYGFECKFSPKNKDYFCCSKIWRRTDHLQKDGGCEQGSVLLYPATQEPVQCDLKRRACPHGFLCLPHTETKALQCCSVQSDKNSSHSEPDSGILVDFSRNVTENILVECPSYMVRVNGVRQGRKTAYCARSCPDGQVAVNGICQ</sequence>
<feature type="chain" id="PRO_5041385954" description="BPTI/Kunitz inhibitor domain-containing protein" evidence="2">
    <location>
        <begin position="16"/>
        <end position="1576"/>
    </location>
</feature>
<feature type="domain" description="BPTI/Kunitz inhibitor" evidence="3">
    <location>
        <begin position="310"/>
        <end position="363"/>
    </location>
</feature>
<feature type="domain" description="BPTI/Kunitz inhibitor" evidence="3">
    <location>
        <begin position="540"/>
        <end position="590"/>
    </location>
</feature>
<dbReference type="PANTHER" id="PTHR46339:SF5">
    <property type="entry name" value="BPTI_KUNITZ INHIBITOR DOMAIN-CONTAINING PROTEIN"/>
    <property type="match status" value="1"/>
</dbReference>
<feature type="compositionally biased region" description="Polar residues" evidence="1">
    <location>
        <begin position="1382"/>
        <end position="1394"/>
    </location>
</feature>
<gene>
    <name evidence="4" type="ORF">CYNAS_LOCUS14061</name>
</gene>
<evidence type="ECO:0000313" key="4">
    <source>
        <dbReference type="EMBL" id="CAJ0602078.1"/>
    </source>
</evidence>
<dbReference type="CDD" id="cd22593">
    <property type="entry name" value="Kunitz_conkunitzin"/>
    <property type="match status" value="2"/>
</dbReference>
<dbReference type="InterPro" id="IPR053014">
    <property type="entry name" value="Cuticle_assoc_divergent"/>
</dbReference>
<dbReference type="InterPro" id="IPR006150">
    <property type="entry name" value="Cys_repeat_1"/>
</dbReference>
<dbReference type="PRINTS" id="PR00759">
    <property type="entry name" value="BASICPTASE"/>
</dbReference>
<feature type="domain" description="BPTI/Kunitz inhibitor" evidence="3">
    <location>
        <begin position="647"/>
        <end position="699"/>
    </location>
</feature>
<feature type="region of interest" description="Disordered" evidence="1">
    <location>
        <begin position="1371"/>
        <end position="1394"/>
    </location>
</feature>
<dbReference type="InterPro" id="IPR006149">
    <property type="entry name" value="EB_dom"/>
</dbReference>
<dbReference type="SMART" id="SM00289">
    <property type="entry name" value="WR1"/>
    <property type="match status" value="16"/>
</dbReference>
<protein>
    <recommendedName>
        <fullName evidence="3">BPTI/Kunitz inhibitor domain-containing protein</fullName>
    </recommendedName>
</protein>
<reference evidence="4" key="1">
    <citation type="submission" date="2023-07" db="EMBL/GenBank/DDBJ databases">
        <authorList>
            <consortium name="CYATHOMIX"/>
        </authorList>
    </citation>
    <scope>NUCLEOTIDE SEQUENCE</scope>
    <source>
        <strain evidence="4">N/A</strain>
    </source>
</reference>
<evidence type="ECO:0000256" key="1">
    <source>
        <dbReference type="SAM" id="MobiDB-lite"/>
    </source>
</evidence>
<dbReference type="Gene3D" id="4.10.410.10">
    <property type="entry name" value="Pancreatic trypsin inhibitor Kunitz domain"/>
    <property type="match status" value="5"/>
</dbReference>
<evidence type="ECO:0000313" key="5">
    <source>
        <dbReference type="Proteomes" id="UP001176961"/>
    </source>
</evidence>